<sequence>MKYLIGYVMVMETTFVGSGCKPEPAGVVSTLRQFGKLLSFSIYTVKQSFFSISNIDSFFPLSIPSNGGIENISILLFTRWTF</sequence>
<accession>Q1PYB0</accession>
<gene>
    <name evidence="1" type="ORF">kustd1318</name>
</gene>
<reference evidence="1" key="1">
    <citation type="journal article" date="2006" name="Nature">
        <title>Deciphering the evolution and metabolism of an anammox bacterium from a community genome.</title>
        <authorList>
            <person name="Strous M."/>
            <person name="Pelletier E."/>
            <person name="Mangenot S."/>
            <person name="Rattei T."/>
            <person name="Lehner A."/>
            <person name="Taylor M.W."/>
            <person name="Horn M."/>
            <person name="Daims H."/>
            <person name="Bartol-Mavel D."/>
            <person name="Wincker P."/>
            <person name="Barbe V."/>
            <person name="Fonknechten N."/>
            <person name="Vallenet D."/>
            <person name="Segurens B."/>
            <person name="Schenowitz-Truong C."/>
            <person name="Medigue C."/>
            <person name="Collingro A."/>
            <person name="Snel B."/>
            <person name="Dutilh B.E."/>
            <person name="OpDenCamp H.J.M."/>
            <person name="vanDerDrift C."/>
            <person name="Cirpus I."/>
            <person name="vanDePas-Schoonen K.T."/>
            <person name="Harhangi H.R."/>
            <person name="vanNiftrik L."/>
            <person name="Schmid M."/>
            <person name="Keltjens J."/>
            <person name="vanDeVossenberg J."/>
            <person name="Kartal B."/>
            <person name="Meier H."/>
            <person name="Frishman D."/>
            <person name="Huynen M.A."/>
            <person name="Mewes H."/>
            <person name="Weissenbach J."/>
            <person name="Jetten M.S.M."/>
            <person name="Wagner M."/>
            <person name="LePaslier D."/>
        </authorList>
    </citation>
    <scope>NUCLEOTIDE SEQUENCE</scope>
</reference>
<evidence type="ECO:0000313" key="1">
    <source>
        <dbReference type="EMBL" id="CAJ72063.1"/>
    </source>
</evidence>
<name>Q1PYB0_KUEST</name>
<reference evidence="1" key="2">
    <citation type="submission" date="2006-01" db="EMBL/GenBank/DDBJ databases">
        <authorList>
            <person name="Genoscope"/>
        </authorList>
    </citation>
    <scope>NUCLEOTIDE SEQUENCE</scope>
</reference>
<dbReference type="EMBL" id="CT573072">
    <property type="protein sequence ID" value="CAJ72063.1"/>
    <property type="molecule type" value="Genomic_DNA"/>
</dbReference>
<dbReference type="AlphaFoldDB" id="Q1PYB0"/>
<protein>
    <submittedName>
        <fullName evidence="1">Uncharacterized protein</fullName>
    </submittedName>
</protein>
<proteinExistence type="predicted"/>
<organism evidence="1">
    <name type="scientific">Kuenenia stuttgartiensis</name>
    <dbReference type="NCBI Taxonomy" id="174633"/>
    <lineage>
        <taxon>Bacteria</taxon>
        <taxon>Pseudomonadati</taxon>
        <taxon>Planctomycetota</taxon>
        <taxon>Candidatus Brocadiia</taxon>
        <taxon>Candidatus Brocadiales</taxon>
        <taxon>Candidatus Brocadiaceae</taxon>
        <taxon>Candidatus Kuenenia</taxon>
    </lineage>
</organism>